<comment type="caution">
    <text evidence="14">The sequence shown here is derived from an EMBL/GenBank/DDBJ whole genome shotgun (WGS) entry which is preliminary data.</text>
</comment>
<dbReference type="InterPro" id="IPR022346">
    <property type="entry name" value="T2SS_GspH"/>
</dbReference>
<accession>A0ABT3TCD1</accession>
<dbReference type="InterPro" id="IPR012902">
    <property type="entry name" value="N_methyl_site"/>
</dbReference>
<evidence type="ECO:0000256" key="3">
    <source>
        <dbReference type="ARBA" id="ARBA00022475"/>
    </source>
</evidence>
<dbReference type="RefSeq" id="WP_279250927.1">
    <property type="nucleotide sequence ID" value="NZ_SHNO01000002.1"/>
</dbReference>
<sequence>MLSIRHSCRTQEGYTLIELMVVTVMVAVLAMIAAPSFNNTVLQSKRQSALEDTFNMLRKARGEAAAKSADTVVCASDDASTCSDANEWEAGWIVFLDNGSGGGTAGDGVRDANEPLVRIGDGAPVGITVRAVNFDNASRVGFSPQGVASGRGTFQICDKRGSAQAAAVILNKSGQPRLGLDEDGDGAVNTDGGAGNNVSCPGA</sequence>
<evidence type="ECO:0000256" key="7">
    <source>
        <dbReference type="ARBA" id="ARBA00022989"/>
    </source>
</evidence>
<dbReference type="InterPro" id="IPR045584">
    <property type="entry name" value="Pilin-like"/>
</dbReference>
<comment type="subcellular location">
    <subcellularLocation>
        <location evidence="1">Cell inner membrane</location>
        <topology evidence="1">Single-pass membrane protein</topology>
    </subcellularLocation>
</comment>
<evidence type="ECO:0000256" key="12">
    <source>
        <dbReference type="SAM" id="Phobius"/>
    </source>
</evidence>
<evidence type="ECO:0000256" key="9">
    <source>
        <dbReference type="ARBA" id="ARBA00025772"/>
    </source>
</evidence>
<dbReference type="Pfam" id="PF12019">
    <property type="entry name" value="GspH"/>
    <property type="match status" value="1"/>
</dbReference>
<protein>
    <recommendedName>
        <fullName evidence="2">Type II secretion system protein H</fullName>
    </recommendedName>
    <alternativeName>
        <fullName evidence="10">General secretion pathway protein H</fullName>
    </alternativeName>
</protein>
<gene>
    <name evidence="14" type="ORF">EYC82_17525</name>
</gene>
<dbReference type="PROSITE" id="PS00409">
    <property type="entry name" value="PROKAR_NTER_METHYL"/>
    <property type="match status" value="1"/>
</dbReference>
<dbReference type="Proteomes" id="UP001143304">
    <property type="component" value="Unassembled WGS sequence"/>
</dbReference>
<evidence type="ECO:0000313" key="14">
    <source>
        <dbReference type="EMBL" id="MCX2979142.1"/>
    </source>
</evidence>
<dbReference type="Pfam" id="PF07963">
    <property type="entry name" value="N_methyl"/>
    <property type="match status" value="1"/>
</dbReference>
<keyword evidence="15" id="KW-1185">Reference proteome</keyword>
<dbReference type="SUPFAM" id="SSF54523">
    <property type="entry name" value="Pili subunits"/>
    <property type="match status" value="1"/>
</dbReference>
<keyword evidence="4" id="KW-0488">Methylation</keyword>
<keyword evidence="5" id="KW-0997">Cell inner membrane</keyword>
<evidence type="ECO:0000256" key="4">
    <source>
        <dbReference type="ARBA" id="ARBA00022481"/>
    </source>
</evidence>
<dbReference type="EMBL" id="SHNO01000002">
    <property type="protein sequence ID" value="MCX2979142.1"/>
    <property type="molecule type" value="Genomic_DNA"/>
</dbReference>
<keyword evidence="7 12" id="KW-1133">Transmembrane helix</keyword>
<comment type="similarity">
    <text evidence="9">Belongs to the GSP H family.</text>
</comment>
<evidence type="ECO:0000313" key="15">
    <source>
        <dbReference type="Proteomes" id="UP001143304"/>
    </source>
</evidence>
<evidence type="ECO:0000256" key="10">
    <source>
        <dbReference type="ARBA" id="ARBA00030775"/>
    </source>
</evidence>
<feature type="transmembrane region" description="Helical" evidence="12">
    <location>
        <begin position="12"/>
        <end position="34"/>
    </location>
</feature>
<keyword evidence="3" id="KW-1003">Cell membrane</keyword>
<evidence type="ECO:0000256" key="5">
    <source>
        <dbReference type="ARBA" id="ARBA00022519"/>
    </source>
</evidence>
<dbReference type="Gene3D" id="3.55.40.10">
    <property type="entry name" value="minor pseudopilin epsh domain"/>
    <property type="match status" value="1"/>
</dbReference>
<evidence type="ECO:0000256" key="8">
    <source>
        <dbReference type="ARBA" id="ARBA00023136"/>
    </source>
</evidence>
<dbReference type="NCBIfam" id="TIGR02532">
    <property type="entry name" value="IV_pilin_GFxxxE"/>
    <property type="match status" value="1"/>
</dbReference>
<keyword evidence="6 12" id="KW-0812">Transmembrane</keyword>
<proteinExistence type="inferred from homology"/>
<reference evidence="14" key="1">
    <citation type="submission" date="2019-02" db="EMBL/GenBank/DDBJ databases">
        <authorList>
            <person name="Li S.-H."/>
        </authorList>
    </citation>
    <scope>NUCLEOTIDE SEQUENCE</scope>
    <source>
        <strain evidence="14">IMCC11814</strain>
    </source>
</reference>
<evidence type="ECO:0000256" key="2">
    <source>
        <dbReference type="ARBA" id="ARBA00021549"/>
    </source>
</evidence>
<feature type="region of interest" description="Disordered" evidence="11">
    <location>
        <begin position="178"/>
        <end position="203"/>
    </location>
</feature>
<organism evidence="14 15">
    <name type="scientific">Candidatus Marimicrobium litorale</name>
    <dbReference type="NCBI Taxonomy" id="2518991"/>
    <lineage>
        <taxon>Bacteria</taxon>
        <taxon>Pseudomonadati</taxon>
        <taxon>Pseudomonadota</taxon>
        <taxon>Gammaproteobacteria</taxon>
        <taxon>Cellvibrionales</taxon>
        <taxon>Halieaceae</taxon>
        <taxon>Marimicrobium</taxon>
    </lineage>
</organism>
<name>A0ABT3TCD1_9GAMM</name>
<evidence type="ECO:0000259" key="13">
    <source>
        <dbReference type="Pfam" id="PF12019"/>
    </source>
</evidence>
<keyword evidence="8 12" id="KW-0472">Membrane</keyword>
<evidence type="ECO:0000256" key="6">
    <source>
        <dbReference type="ARBA" id="ARBA00022692"/>
    </source>
</evidence>
<evidence type="ECO:0000256" key="1">
    <source>
        <dbReference type="ARBA" id="ARBA00004377"/>
    </source>
</evidence>
<evidence type="ECO:0000256" key="11">
    <source>
        <dbReference type="SAM" id="MobiDB-lite"/>
    </source>
</evidence>
<feature type="domain" description="General secretion pathway GspH" evidence="13">
    <location>
        <begin position="52"/>
        <end position="174"/>
    </location>
</feature>